<feature type="compositionally biased region" description="Basic and acidic residues" evidence="2">
    <location>
        <begin position="298"/>
        <end position="309"/>
    </location>
</feature>
<keyword evidence="1" id="KW-0051">Antiviral defense</keyword>
<organism evidence="4 5">
    <name type="scientific">Ruminiclostridium herbifermentans</name>
    <dbReference type="NCBI Taxonomy" id="2488810"/>
    <lineage>
        <taxon>Bacteria</taxon>
        <taxon>Bacillati</taxon>
        <taxon>Bacillota</taxon>
        <taxon>Clostridia</taxon>
        <taxon>Eubacteriales</taxon>
        <taxon>Oscillospiraceae</taxon>
        <taxon>Ruminiclostridium</taxon>
    </lineage>
</organism>
<dbReference type="KEGG" id="rher:EHE19_011355"/>
<feature type="region of interest" description="Disordered" evidence="2">
    <location>
        <begin position="395"/>
        <end position="429"/>
    </location>
</feature>
<dbReference type="RefSeq" id="WP_171003465.1">
    <property type="nucleotide sequence ID" value="NZ_CP061336.1"/>
</dbReference>
<proteinExistence type="predicted"/>
<dbReference type="Proteomes" id="UP000306409">
    <property type="component" value="Chromosome"/>
</dbReference>
<evidence type="ECO:0000313" key="5">
    <source>
        <dbReference type="Proteomes" id="UP000306409"/>
    </source>
</evidence>
<sequence length="575" mass="64522">MTNSTKERVYIKLILTTKSPFSVCSGMDEFSDKDIIKQGDEPFIPGSTLAGVFRHYIKTNGLDSSDMSIDDIDKEFFGYIHRGNSKEEHKARQSEIIFGDAVLAEVEGRNSSENNAENNSSTNNTDNPNKKSKSRFVISFRDGVKLDDRKTAIDTGKYNYEIIEKGAKFEAIIEYCGEKAKVFKAIINKIAIAINSGDLRIGSKTSRGLGYMEAEYYTKSFIKGECKAEDWLEFDPYCSSEWKDGNYTSREDLGSNDIYGIEAKIKIPDTIMIRDYNVDPNIIVQNNSQQSGENDSNSEQRIDCKNNSEKNKVKSYPNIEKFDYGQLCLDDETPVIPGTTWAGAFRHRSKIILEEILNSMDLNAIGVDVNDDKDNVRRKINEKVNRILSIAFGQNENEQNAENTKNNNVQNSSTNNISDNKTEVDGSKKNKKQFCKSNLSFFESEIENFTIMPITRTKIDRFTGGSMHGALFTENVCCGGETKLKIGINRKCDEKKAVLGLVFLFLDELNDGLLAVGGETAVGRGLMKVTDIKIHKDIVKEIANDIGKDIPQNNEKDIVSKECLKSLAEELRKNG</sequence>
<evidence type="ECO:0000256" key="1">
    <source>
        <dbReference type="ARBA" id="ARBA00023118"/>
    </source>
</evidence>
<feature type="domain" description="CRISPR type III-associated protein" evidence="3">
    <location>
        <begin position="34"/>
        <end position="213"/>
    </location>
</feature>
<dbReference type="Pfam" id="PF03787">
    <property type="entry name" value="RAMPs"/>
    <property type="match status" value="2"/>
</dbReference>
<dbReference type="PANTHER" id="PTHR35579">
    <property type="entry name" value="CRISPR SYSTEM CMS ENDORIBONUCLEASE CSM3"/>
    <property type="match status" value="1"/>
</dbReference>
<dbReference type="GO" id="GO:0051607">
    <property type="term" value="P:defense response to virus"/>
    <property type="evidence" value="ECO:0007669"/>
    <property type="project" value="UniProtKB-KW"/>
</dbReference>
<dbReference type="AlphaFoldDB" id="A0A7H1VJG2"/>
<feature type="region of interest" description="Disordered" evidence="2">
    <location>
        <begin position="286"/>
        <end position="309"/>
    </location>
</feature>
<accession>A0A7H1VJG2</accession>
<dbReference type="PANTHER" id="PTHR35579:SF6">
    <property type="entry name" value="DUF324 DOMAIN-CONTAINING PROTEIN"/>
    <property type="match status" value="1"/>
</dbReference>
<feature type="compositionally biased region" description="Low complexity" evidence="2">
    <location>
        <begin position="111"/>
        <end position="127"/>
    </location>
</feature>
<evidence type="ECO:0000313" key="4">
    <source>
        <dbReference type="EMBL" id="QNU65524.1"/>
    </source>
</evidence>
<name>A0A7H1VJG2_9FIRM</name>
<feature type="region of interest" description="Disordered" evidence="2">
    <location>
        <begin position="108"/>
        <end position="132"/>
    </location>
</feature>
<dbReference type="InterPro" id="IPR005537">
    <property type="entry name" value="RAMP_III_fam"/>
</dbReference>
<feature type="domain" description="CRISPR type III-associated protein" evidence="3">
    <location>
        <begin position="330"/>
        <end position="528"/>
    </location>
</feature>
<keyword evidence="5" id="KW-1185">Reference proteome</keyword>
<evidence type="ECO:0000256" key="2">
    <source>
        <dbReference type="SAM" id="MobiDB-lite"/>
    </source>
</evidence>
<reference evidence="4 5" key="1">
    <citation type="submission" date="2020-09" db="EMBL/GenBank/DDBJ databases">
        <title>Characterization and genome sequencing of Ruminiclostridium sp. nov. MA18.</title>
        <authorList>
            <person name="Rettenmaier R."/>
            <person name="Kowollik M.-L."/>
            <person name="Liebl W."/>
            <person name="Zverlov V."/>
        </authorList>
    </citation>
    <scope>NUCLEOTIDE SEQUENCE [LARGE SCALE GENOMIC DNA]</scope>
    <source>
        <strain evidence="4 5">MA18</strain>
    </source>
</reference>
<feature type="compositionally biased region" description="Low complexity" evidence="2">
    <location>
        <begin position="395"/>
        <end position="416"/>
    </location>
</feature>
<protein>
    <recommendedName>
        <fullName evidence="3">CRISPR type III-associated protein domain-containing protein</fullName>
    </recommendedName>
</protein>
<evidence type="ECO:0000259" key="3">
    <source>
        <dbReference type="Pfam" id="PF03787"/>
    </source>
</evidence>
<dbReference type="EMBL" id="CP061336">
    <property type="protein sequence ID" value="QNU65524.1"/>
    <property type="molecule type" value="Genomic_DNA"/>
</dbReference>
<dbReference type="InterPro" id="IPR052216">
    <property type="entry name" value="CRISPR_Csm3_endoribonuclease"/>
</dbReference>
<feature type="compositionally biased region" description="Polar residues" evidence="2">
    <location>
        <begin position="286"/>
        <end position="297"/>
    </location>
</feature>
<gene>
    <name evidence="4" type="ORF">EHE19_011355</name>
</gene>